<dbReference type="PANTHER" id="PTHR42836">
    <property type="entry name" value="7-CARBOXY-7-DEAZAGUANINE SYNTHASE"/>
    <property type="match status" value="1"/>
</dbReference>
<keyword evidence="6" id="KW-0411">Iron-sulfur</keyword>
<dbReference type="InterPro" id="IPR058240">
    <property type="entry name" value="rSAM_sf"/>
</dbReference>
<evidence type="ECO:0000256" key="6">
    <source>
        <dbReference type="ARBA" id="ARBA00023014"/>
    </source>
</evidence>
<dbReference type="InterPro" id="IPR013785">
    <property type="entry name" value="Aldolase_TIM"/>
</dbReference>
<evidence type="ECO:0000256" key="1">
    <source>
        <dbReference type="ARBA" id="ARBA00001966"/>
    </source>
</evidence>
<evidence type="ECO:0000256" key="2">
    <source>
        <dbReference type="ARBA" id="ARBA00022485"/>
    </source>
</evidence>
<evidence type="ECO:0000256" key="4">
    <source>
        <dbReference type="ARBA" id="ARBA00022723"/>
    </source>
</evidence>
<dbReference type="PANTHER" id="PTHR42836:SF1">
    <property type="entry name" value="7-CARBOXY-7-DEAZAGUANINE SYNTHASE"/>
    <property type="match status" value="1"/>
</dbReference>
<keyword evidence="2" id="KW-0004">4Fe-4S</keyword>
<dbReference type="Proteomes" id="UP000712673">
    <property type="component" value="Unassembled WGS sequence"/>
</dbReference>
<dbReference type="InterPro" id="IPR007197">
    <property type="entry name" value="rSAM"/>
</dbReference>
<dbReference type="GO" id="GO:0046872">
    <property type="term" value="F:metal ion binding"/>
    <property type="evidence" value="ECO:0007669"/>
    <property type="project" value="UniProtKB-KW"/>
</dbReference>
<accession>A0A937W0P3</accession>
<evidence type="ECO:0000313" key="8">
    <source>
        <dbReference type="Proteomes" id="UP000712673"/>
    </source>
</evidence>
<dbReference type="SUPFAM" id="SSF102114">
    <property type="entry name" value="Radical SAM enzymes"/>
    <property type="match status" value="1"/>
</dbReference>
<proteinExistence type="predicted"/>
<gene>
    <name evidence="7" type="ORF">FJZ47_04635</name>
</gene>
<dbReference type="SFLD" id="SFLDS00029">
    <property type="entry name" value="Radical_SAM"/>
    <property type="match status" value="1"/>
</dbReference>
<keyword evidence="3" id="KW-0949">S-adenosyl-L-methionine</keyword>
<evidence type="ECO:0000313" key="7">
    <source>
        <dbReference type="EMBL" id="MBM3223075.1"/>
    </source>
</evidence>
<dbReference type="Gene3D" id="3.20.20.70">
    <property type="entry name" value="Aldolase class I"/>
    <property type="match status" value="1"/>
</dbReference>
<dbReference type="GO" id="GO:0051539">
    <property type="term" value="F:4 iron, 4 sulfur cluster binding"/>
    <property type="evidence" value="ECO:0007669"/>
    <property type="project" value="UniProtKB-KW"/>
</dbReference>
<dbReference type="EMBL" id="VGLS01000091">
    <property type="protein sequence ID" value="MBM3223075.1"/>
    <property type="molecule type" value="Genomic_DNA"/>
</dbReference>
<reference evidence="7" key="1">
    <citation type="submission" date="2019-03" db="EMBL/GenBank/DDBJ databases">
        <title>Lake Tanganyika Metagenome-Assembled Genomes (MAGs).</title>
        <authorList>
            <person name="Tran P."/>
        </authorList>
    </citation>
    <scope>NUCLEOTIDE SEQUENCE</scope>
    <source>
        <strain evidence="7">K_DeepCast_65m_m2_066</strain>
    </source>
</reference>
<comment type="caution">
    <text evidence="7">The sequence shown here is derived from an EMBL/GenBank/DDBJ whole genome shotgun (WGS) entry which is preliminary data.</text>
</comment>
<evidence type="ECO:0000256" key="3">
    <source>
        <dbReference type="ARBA" id="ARBA00022691"/>
    </source>
</evidence>
<organism evidence="7 8">
    <name type="scientific">Tectimicrobiota bacterium</name>
    <dbReference type="NCBI Taxonomy" id="2528274"/>
    <lineage>
        <taxon>Bacteria</taxon>
        <taxon>Pseudomonadati</taxon>
        <taxon>Nitrospinota/Tectimicrobiota group</taxon>
        <taxon>Candidatus Tectimicrobiota</taxon>
    </lineage>
</organism>
<name>A0A937W0P3_UNCTE</name>
<dbReference type="AlphaFoldDB" id="A0A937W0P3"/>
<comment type="cofactor">
    <cofactor evidence="1">
        <name>[4Fe-4S] cluster</name>
        <dbReference type="ChEBI" id="CHEBI:49883"/>
    </cofactor>
</comment>
<dbReference type="GO" id="GO:0003824">
    <property type="term" value="F:catalytic activity"/>
    <property type="evidence" value="ECO:0007669"/>
    <property type="project" value="InterPro"/>
</dbReference>
<protein>
    <recommendedName>
        <fullName evidence="9">7-carboxy-7-deazaguanine synthase QueE</fullName>
    </recommendedName>
</protein>
<sequence length="76" mass="8386">MSTLQIAEIFYSIQGEGVSCGRTTGFIRLGGCTLGCQWCDTKYSWPGRAVWTIERILHTVTAFPARRVVVTGGRAF</sequence>
<keyword evidence="4" id="KW-0479">Metal-binding</keyword>
<keyword evidence="5" id="KW-0408">Iron</keyword>
<evidence type="ECO:0000256" key="5">
    <source>
        <dbReference type="ARBA" id="ARBA00023004"/>
    </source>
</evidence>
<evidence type="ECO:0008006" key="9">
    <source>
        <dbReference type="Google" id="ProtNLM"/>
    </source>
</evidence>